<evidence type="ECO:0000256" key="5">
    <source>
        <dbReference type="SAM" id="Phobius"/>
    </source>
</evidence>
<evidence type="ECO:0000313" key="8">
    <source>
        <dbReference type="Proteomes" id="UP000472271"/>
    </source>
</evidence>
<feature type="domain" description="Neurexin/syndecan/glycophorin C" evidence="6">
    <location>
        <begin position="35"/>
        <end position="53"/>
    </location>
</feature>
<sequence length="89" mass="10246">ETMIQQTHTFKAHYFYISVIVILALVLLFGGLYSIYVYAYQQKGSYHTNEPKNLESPSNDLLWVLAVSTSESFSTEPVKQKQTKKKIQI</sequence>
<reference evidence="7" key="1">
    <citation type="submission" date="2019-06" db="EMBL/GenBank/DDBJ databases">
        <authorList>
            <consortium name="Wellcome Sanger Institute Data Sharing"/>
        </authorList>
    </citation>
    <scope>NUCLEOTIDE SEQUENCE [LARGE SCALE GENOMIC DNA]</scope>
</reference>
<reference evidence="7" key="2">
    <citation type="submission" date="2025-08" db="UniProtKB">
        <authorList>
            <consortium name="Ensembl"/>
        </authorList>
    </citation>
    <scope>IDENTIFICATION</scope>
</reference>
<feature type="transmembrane region" description="Helical" evidence="5">
    <location>
        <begin position="14"/>
        <end position="39"/>
    </location>
</feature>
<comment type="subcellular location">
    <subcellularLocation>
        <location evidence="1">Membrane</location>
        <topology evidence="1">Single-pass membrane protein</topology>
    </subcellularLocation>
</comment>
<keyword evidence="3 5" id="KW-1133">Transmembrane helix</keyword>
<keyword evidence="4 5" id="KW-0472">Membrane</keyword>
<evidence type="ECO:0000256" key="2">
    <source>
        <dbReference type="ARBA" id="ARBA00022692"/>
    </source>
</evidence>
<evidence type="ECO:0000313" key="7">
    <source>
        <dbReference type="Ensembl" id="ENSSORP00005037188.1"/>
    </source>
</evidence>
<dbReference type="Proteomes" id="UP000472271">
    <property type="component" value="Chromosome 8"/>
</dbReference>
<dbReference type="SMART" id="SM00294">
    <property type="entry name" value="4.1m"/>
    <property type="match status" value="1"/>
</dbReference>
<evidence type="ECO:0000256" key="1">
    <source>
        <dbReference type="ARBA" id="ARBA00004167"/>
    </source>
</evidence>
<reference evidence="7" key="3">
    <citation type="submission" date="2025-09" db="UniProtKB">
        <authorList>
            <consortium name="Ensembl"/>
        </authorList>
    </citation>
    <scope>IDENTIFICATION</scope>
</reference>
<evidence type="ECO:0000256" key="3">
    <source>
        <dbReference type="ARBA" id="ARBA00022989"/>
    </source>
</evidence>
<accession>A0A673B9P4</accession>
<dbReference type="InParanoid" id="A0A673B9P4"/>
<evidence type="ECO:0000259" key="6">
    <source>
        <dbReference type="SMART" id="SM00294"/>
    </source>
</evidence>
<dbReference type="InterPro" id="IPR003585">
    <property type="entry name" value="Neurexin-like"/>
</dbReference>
<keyword evidence="8" id="KW-1185">Reference proteome</keyword>
<dbReference type="Ensembl" id="ENSSORT00005038161.1">
    <property type="protein sequence ID" value="ENSSORP00005037188.1"/>
    <property type="gene ID" value="ENSSORG00005017474.1"/>
</dbReference>
<keyword evidence="2 5" id="KW-0812">Transmembrane</keyword>
<evidence type="ECO:0000256" key="4">
    <source>
        <dbReference type="ARBA" id="ARBA00023136"/>
    </source>
</evidence>
<dbReference type="AlphaFoldDB" id="A0A673B9P4"/>
<dbReference type="GO" id="GO:0016020">
    <property type="term" value="C:membrane"/>
    <property type="evidence" value="ECO:0007669"/>
    <property type="project" value="UniProtKB-SubCell"/>
</dbReference>
<protein>
    <recommendedName>
        <fullName evidence="6">Neurexin/syndecan/glycophorin C domain-containing protein</fullName>
    </recommendedName>
</protein>
<proteinExistence type="predicted"/>
<name>A0A673B9P4_9TELE</name>
<organism evidence="7 8">
    <name type="scientific">Sphaeramia orbicularis</name>
    <name type="common">orbiculate cardinalfish</name>
    <dbReference type="NCBI Taxonomy" id="375764"/>
    <lineage>
        <taxon>Eukaryota</taxon>
        <taxon>Metazoa</taxon>
        <taxon>Chordata</taxon>
        <taxon>Craniata</taxon>
        <taxon>Vertebrata</taxon>
        <taxon>Euteleostomi</taxon>
        <taxon>Actinopterygii</taxon>
        <taxon>Neopterygii</taxon>
        <taxon>Teleostei</taxon>
        <taxon>Neoteleostei</taxon>
        <taxon>Acanthomorphata</taxon>
        <taxon>Gobiaria</taxon>
        <taxon>Kurtiformes</taxon>
        <taxon>Apogonoidei</taxon>
        <taxon>Apogonidae</taxon>
        <taxon>Apogoninae</taxon>
        <taxon>Sphaeramia</taxon>
    </lineage>
</organism>